<organism evidence="5 6">
    <name type="scientific">Nocardiopsis alborubida</name>
    <dbReference type="NCBI Taxonomy" id="146802"/>
    <lineage>
        <taxon>Bacteria</taxon>
        <taxon>Bacillati</taxon>
        <taxon>Actinomycetota</taxon>
        <taxon>Actinomycetes</taxon>
        <taxon>Streptosporangiales</taxon>
        <taxon>Nocardiopsidaceae</taxon>
        <taxon>Nocardiopsis</taxon>
    </lineage>
</organism>
<keyword evidence="6" id="KW-1185">Reference proteome</keyword>
<evidence type="ECO:0000313" key="6">
    <source>
        <dbReference type="Proteomes" id="UP000553209"/>
    </source>
</evidence>
<keyword evidence="2" id="KW-0285">Flavoprotein</keyword>
<comment type="cofactor">
    <cofactor evidence="1">
        <name>FAD</name>
        <dbReference type="ChEBI" id="CHEBI:57692"/>
    </cofactor>
</comment>
<dbReference type="InterPro" id="IPR050641">
    <property type="entry name" value="RIFMO-like"/>
</dbReference>
<keyword evidence="5" id="KW-0503">Monooxygenase</keyword>
<name>A0A7X6RSW8_9ACTN</name>
<dbReference type="Gene3D" id="3.50.50.60">
    <property type="entry name" value="FAD/NAD(P)-binding domain"/>
    <property type="match status" value="1"/>
</dbReference>
<evidence type="ECO:0000256" key="1">
    <source>
        <dbReference type="ARBA" id="ARBA00001974"/>
    </source>
</evidence>
<dbReference type="InterPro" id="IPR036188">
    <property type="entry name" value="FAD/NAD-bd_sf"/>
</dbReference>
<comment type="caution">
    <text evidence="5">The sequence shown here is derived from an EMBL/GenBank/DDBJ whole genome shotgun (WGS) entry which is preliminary data.</text>
</comment>
<dbReference type="PRINTS" id="PR00420">
    <property type="entry name" value="RNGMNOXGNASE"/>
</dbReference>
<reference evidence="5 6" key="1">
    <citation type="submission" date="2020-04" db="EMBL/GenBank/DDBJ databases">
        <title>MicrobeNet Type strains.</title>
        <authorList>
            <person name="Nicholson A.C."/>
        </authorList>
    </citation>
    <scope>NUCLEOTIDE SEQUENCE [LARGE SCALE GENOMIC DNA]</scope>
    <source>
        <strain evidence="5 6">ATCC 23612</strain>
    </source>
</reference>
<dbReference type="Gene3D" id="3.30.70.2450">
    <property type="match status" value="1"/>
</dbReference>
<protein>
    <submittedName>
        <fullName evidence="5">Pentachlorophenol monooxygenase</fullName>
    </submittedName>
</protein>
<dbReference type="GO" id="GO:0016709">
    <property type="term" value="F:oxidoreductase activity, acting on paired donors, with incorporation or reduction of molecular oxygen, NAD(P)H as one donor, and incorporation of one atom of oxygen"/>
    <property type="evidence" value="ECO:0007669"/>
    <property type="project" value="UniProtKB-ARBA"/>
</dbReference>
<evidence type="ECO:0000313" key="5">
    <source>
        <dbReference type="EMBL" id="NKZ01124.1"/>
    </source>
</evidence>
<accession>A0A7X6RSW8</accession>
<evidence type="ECO:0000259" key="4">
    <source>
        <dbReference type="Pfam" id="PF01494"/>
    </source>
</evidence>
<dbReference type="RefSeq" id="WP_061080639.1">
    <property type="nucleotide sequence ID" value="NZ_JAAXPG010000031.1"/>
</dbReference>
<sequence>MDEPVRSAVAVDCEVLVVGAGPTGLALGCELRRRGTDCVVVDRAMGIDSRARAVMVHAASLEWLEGLGVRGRIEEAALRMRRIAFHVLNGADYVVDFADLPTPCPYYLNVPQPEVERVLEQTYLSSGGRLLRGAEYTGHREESGYLLAEMRPADGVAVTRRIRARYLVGADGAGSAVRAHLGVDFPGTTYPMSYLLAEGVPGDGLTAPDDESAMFVGPSGAVSVLPLPEGRIRVAGPVTPELLEREEALTADAFRGAVDGLGFGSRLYMATIDRVTHYQVHERLADRFRVGRALLAGDAAHLNSPAGGQAMNTGFADAVDLAGRLETVLSGAPAALLDGYEAVRRPAAARVARSTGVAGLLQTMREATTEPERAFVRARLDGLAHEWSQLPAREVETVR</sequence>
<feature type="domain" description="FAD-binding" evidence="4">
    <location>
        <begin position="12"/>
        <end position="354"/>
    </location>
</feature>
<dbReference type="Proteomes" id="UP000553209">
    <property type="component" value="Unassembled WGS sequence"/>
</dbReference>
<dbReference type="AlphaFoldDB" id="A0A7X6RSW8"/>
<dbReference type="SUPFAM" id="SSF51905">
    <property type="entry name" value="FAD/NAD(P)-binding domain"/>
    <property type="match status" value="1"/>
</dbReference>
<dbReference type="InterPro" id="IPR002938">
    <property type="entry name" value="FAD-bd"/>
</dbReference>
<dbReference type="GO" id="GO:0071949">
    <property type="term" value="F:FAD binding"/>
    <property type="evidence" value="ECO:0007669"/>
    <property type="project" value="InterPro"/>
</dbReference>
<evidence type="ECO:0000256" key="2">
    <source>
        <dbReference type="ARBA" id="ARBA00022630"/>
    </source>
</evidence>
<dbReference type="EMBL" id="JAAXPG010000031">
    <property type="protein sequence ID" value="NKZ01124.1"/>
    <property type="molecule type" value="Genomic_DNA"/>
</dbReference>
<gene>
    <name evidence="5" type="ORF">HGB44_26150</name>
</gene>
<evidence type="ECO:0000256" key="3">
    <source>
        <dbReference type="ARBA" id="ARBA00022827"/>
    </source>
</evidence>
<proteinExistence type="predicted"/>
<dbReference type="PANTHER" id="PTHR43004">
    <property type="entry name" value="TRK SYSTEM POTASSIUM UPTAKE PROTEIN"/>
    <property type="match status" value="1"/>
</dbReference>
<keyword evidence="3" id="KW-0274">FAD</keyword>
<keyword evidence="5" id="KW-0560">Oxidoreductase</keyword>
<dbReference type="Pfam" id="PF01494">
    <property type="entry name" value="FAD_binding_3"/>
    <property type="match status" value="1"/>
</dbReference>
<dbReference type="PANTHER" id="PTHR43004:SF19">
    <property type="entry name" value="BINDING MONOOXYGENASE, PUTATIVE (JCVI)-RELATED"/>
    <property type="match status" value="1"/>
</dbReference>
<dbReference type="PROSITE" id="PS51257">
    <property type="entry name" value="PROKAR_LIPOPROTEIN"/>
    <property type="match status" value="1"/>
</dbReference>